<reference evidence="1 2" key="1">
    <citation type="submission" date="2022-11" db="EMBL/GenBank/DDBJ databases">
        <title>Spartinivicinus poritis sp. nov., isolated from scleractinian coral Porites lutea.</title>
        <authorList>
            <person name="Zhang G."/>
            <person name="Cai L."/>
            <person name="Wei Q."/>
        </authorList>
    </citation>
    <scope>NUCLEOTIDE SEQUENCE [LARGE SCALE GENOMIC DNA]</scope>
    <source>
        <strain evidence="1 2">A2-2</strain>
    </source>
</reference>
<dbReference type="EMBL" id="JAPMOU010000017">
    <property type="protein sequence ID" value="MDE1463093.1"/>
    <property type="molecule type" value="Genomic_DNA"/>
</dbReference>
<name>A0ABT5UCC8_9GAMM</name>
<proteinExistence type="predicted"/>
<accession>A0ABT5UCC8</accession>
<dbReference type="InterPro" id="IPR038622">
    <property type="entry name" value="CDPS_sf"/>
</dbReference>
<keyword evidence="2" id="KW-1185">Reference proteome</keyword>
<evidence type="ECO:0000313" key="2">
    <source>
        <dbReference type="Proteomes" id="UP001528823"/>
    </source>
</evidence>
<dbReference type="Gene3D" id="3.40.50.11710">
    <property type="entry name" value="Cyclodipeptide synthase"/>
    <property type="match status" value="1"/>
</dbReference>
<sequence length="261" mass="30221">MNSVQDIYAFLNKLDFIDLGERENKNKISLQHISPEVKNKSSLYKEPVFVAVSLESLAFLNKKFSAIIKFLENFKNTALYICDSPYEYTLQIKYGISKKQSRELALLVAAKTIAHQKEVCRRANHPEPIYIHHSKLEFHPEYEKLYTHLNEMLLENSSFQNLVNNFSEFYLLRISEKVSCTKQHALCLSKQYLLSELTAAGILNTQGYYAMLYPGNINSISGFLQLSLNNEVAKFYQGFKFVSLRNNRKKKKRGRIIQNVA</sequence>
<comment type="caution">
    <text evidence="1">The sequence shown here is derived from an EMBL/GenBank/DDBJ whole genome shotgun (WGS) entry which is preliminary data.</text>
</comment>
<dbReference type="RefSeq" id="WP_274689440.1">
    <property type="nucleotide sequence ID" value="NZ_JAPMOU010000017.1"/>
</dbReference>
<evidence type="ECO:0000313" key="1">
    <source>
        <dbReference type="EMBL" id="MDE1463093.1"/>
    </source>
</evidence>
<dbReference type="Proteomes" id="UP001528823">
    <property type="component" value="Unassembled WGS sequence"/>
</dbReference>
<gene>
    <name evidence="1" type="ORF">ORQ98_14085</name>
</gene>
<protein>
    <submittedName>
        <fullName evidence="1">Uncharacterized protein</fullName>
    </submittedName>
</protein>
<organism evidence="1 2">
    <name type="scientific">Spartinivicinus poritis</name>
    <dbReference type="NCBI Taxonomy" id="2994640"/>
    <lineage>
        <taxon>Bacteria</taxon>
        <taxon>Pseudomonadati</taxon>
        <taxon>Pseudomonadota</taxon>
        <taxon>Gammaproteobacteria</taxon>
        <taxon>Oceanospirillales</taxon>
        <taxon>Zooshikellaceae</taxon>
        <taxon>Spartinivicinus</taxon>
    </lineage>
</organism>